<dbReference type="Proteomes" id="UP000824111">
    <property type="component" value="Unassembled WGS sequence"/>
</dbReference>
<dbReference type="GO" id="GO:0006352">
    <property type="term" value="P:DNA-templated transcription initiation"/>
    <property type="evidence" value="ECO:0007669"/>
    <property type="project" value="InterPro"/>
</dbReference>
<dbReference type="EMBL" id="DVND01000128">
    <property type="protein sequence ID" value="HIU48671.1"/>
    <property type="molecule type" value="Genomic_DNA"/>
</dbReference>
<dbReference type="Gene3D" id="1.10.1740.10">
    <property type="match status" value="1"/>
</dbReference>
<evidence type="ECO:0000259" key="6">
    <source>
        <dbReference type="Pfam" id="PF08281"/>
    </source>
</evidence>
<organism evidence="7 8">
    <name type="scientific">Candidatus Avimonoglobus intestinipullorum</name>
    <dbReference type="NCBI Taxonomy" id="2840699"/>
    <lineage>
        <taxon>Bacteria</taxon>
        <taxon>Bacillati</taxon>
        <taxon>Bacillota</taxon>
        <taxon>Clostridia</taxon>
        <taxon>Eubacteriales</taxon>
        <taxon>Candidatus Avimonoglobus</taxon>
    </lineage>
</organism>
<dbReference type="Pfam" id="PF04542">
    <property type="entry name" value="Sigma70_r2"/>
    <property type="match status" value="1"/>
</dbReference>
<dbReference type="NCBIfam" id="TIGR02937">
    <property type="entry name" value="sigma70-ECF"/>
    <property type="match status" value="1"/>
</dbReference>
<dbReference type="Gene3D" id="1.10.10.10">
    <property type="entry name" value="Winged helix-like DNA-binding domain superfamily/Winged helix DNA-binding domain"/>
    <property type="match status" value="1"/>
</dbReference>
<dbReference type="PANTHER" id="PTHR43133:SF51">
    <property type="entry name" value="RNA POLYMERASE SIGMA FACTOR"/>
    <property type="match status" value="1"/>
</dbReference>
<protein>
    <submittedName>
        <fullName evidence="7">Sigma-70 family RNA polymerase sigma factor</fullName>
    </submittedName>
</protein>
<evidence type="ECO:0000256" key="2">
    <source>
        <dbReference type="ARBA" id="ARBA00023015"/>
    </source>
</evidence>
<dbReference type="InterPro" id="IPR039425">
    <property type="entry name" value="RNA_pol_sigma-70-like"/>
</dbReference>
<sequence length="187" mass="21757">MAEDKFIMQLKAGDRQAFDTLVETYQSQVVNMAYGLLSNREDALDAAQEVFIKVYRSISSFRGESALSTWIFRITRNVCTDFLRKRKYETVSMDQEDDEKPKMELSDTTHAPEQVVEQTQMQRLVREAIAQMDENHRAVITLFDIEGMSYDEIAQILECPVGTVKSRLARAREKLKQFFIENREQIL</sequence>
<evidence type="ECO:0000259" key="5">
    <source>
        <dbReference type="Pfam" id="PF04542"/>
    </source>
</evidence>
<proteinExistence type="inferred from homology"/>
<dbReference type="InterPro" id="IPR014284">
    <property type="entry name" value="RNA_pol_sigma-70_dom"/>
</dbReference>
<evidence type="ECO:0000256" key="3">
    <source>
        <dbReference type="ARBA" id="ARBA00023082"/>
    </source>
</evidence>
<dbReference type="InterPro" id="IPR013324">
    <property type="entry name" value="RNA_pol_sigma_r3/r4-like"/>
</dbReference>
<dbReference type="SUPFAM" id="SSF88659">
    <property type="entry name" value="Sigma3 and sigma4 domains of RNA polymerase sigma factors"/>
    <property type="match status" value="1"/>
</dbReference>
<evidence type="ECO:0000313" key="7">
    <source>
        <dbReference type="EMBL" id="HIU48671.1"/>
    </source>
</evidence>
<dbReference type="AlphaFoldDB" id="A0A9D1LVC5"/>
<feature type="domain" description="RNA polymerase sigma factor 70 region 4 type 2" evidence="6">
    <location>
        <begin position="123"/>
        <end position="175"/>
    </location>
</feature>
<dbReference type="InterPro" id="IPR007627">
    <property type="entry name" value="RNA_pol_sigma70_r2"/>
</dbReference>
<name>A0A9D1LVC5_9FIRM</name>
<reference evidence="7" key="2">
    <citation type="journal article" date="2021" name="PeerJ">
        <title>Extensive microbial diversity within the chicken gut microbiome revealed by metagenomics and culture.</title>
        <authorList>
            <person name="Gilroy R."/>
            <person name="Ravi A."/>
            <person name="Getino M."/>
            <person name="Pursley I."/>
            <person name="Horton D.L."/>
            <person name="Alikhan N.F."/>
            <person name="Baker D."/>
            <person name="Gharbi K."/>
            <person name="Hall N."/>
            <person name="Watson M."/>
            <person name="Adriaenssens E.M."/>
            <person name="Foster-Nyarko E."/>
            <person name="Jarju S."/>
            <person name="Secka A."/>
            <person name="Antonio M."/>
            <person name="Oren A."/>
            <person name="Chaudhuri R.R."/>
            <person name="La Ragione R."/>
            <person name="Hildebrand F."/>
            <person name="Pallen M.J."/>
        </authorList>
    </citation>
    <scope>NUCLEOTIDE SEQUENCE</scope>
    <source>
        <strain evidence="7">ChiSjej4B22-9803</strain>
    </source>
</reference>
<gene>
    <name evidence="7" type="ORF">IAB04_04860</name>
</gene>
<accession>A0A9D1LVC5</accession>
<keyword evidence="4" id="KW-0804">Transcription</keyword>
<dbReference type="PANTHER" id="PTHR43133">
    <property type="entry name" value="RNA POLYMERASE ECF-TYPE SIGMA FACTO"/>
    <property type="match status" value="1"/>
</dbReference>
<evidence type="ECO:0000313" key="8">
    <source>
        <dbReference type="Proteomes" id="UP000824111"/>
    </source>
</evidence>
<dbReference type="InterPro" id="IPR013325">
    <property type="entry name" value="RNA_pol_sigma_r2"/>
</dbReference>
<dbReference type="GO" id="GO:0016987">
    <property type="term" value="F:sigma factor activity"/>
    <property type="evidence" value="ECO:0007669"/>
    <property type="project" value="UniProtKB-KW"/>
</dbReference>
<dbReference type="SUPFAM" id="SSF88946">
    <property type="entry name" value="Sigma2 domain of RNA polymerase sigma factors"/>
    <property type="match status" value="1"/>
</dbReference>
<keyword evidence="3" id="KW-0731">Sigma factor</keyword>
<dbReference type="GO" id="GO:0003677">
    <property type="term" value="F:DNA binding"/>
    <property type="evidence" value="ECO:0007669"/>
    <property type="project" value="InterPro"/>
</dbReference>
<feature type="domain" description="RNA polymerase sigma-70 region 2" evidence="5">
    <location>
        <begin position="21"/>
        <end position="87"/>
    </location>
</feature>
<evidence type="ECO:0000256" key="4">
    <source>
        <dbReference type="ARBA" id="ARBA00023163"/>
    </source>
</evidence>
<dbReference type="CDD" id="cd06171">
    <property type="entry name" value="Sigma70_r4"/>
    <property type="match status" value="1"/>
</dbReference>
<dbReference type="InterPro" id="IPR036388">
    <property type="entry name" value="WH-like_DNA-bd_sf"/>
</dbReference>
<dbReference type="InterPro" id="IPR013249">
    <property type="entry name" value="RNA_pol_sigma70_r4_t2"/>
</dbReference>
<dbReference type="Pfam" id="PF08281">
    <property type="entry name" value="Sigma70_r4_2"/>
    <property type="match status" value="1"/>
</dbReference>
<reference evidence="7" key="1">
    <citation type="submission" date="2020-10" db="EMBL/GenBank/DDBJ databases">
        <authorList>
            <person name="Gilroy R."/>
        </authorList>
    </citation>
    <scope>NUCLEOTIDE SEQUENCE</scope>
    <source>
        <strain evidence="7">ChiSjej4B22-9803</strain>
    </source>
</reference>
<evidence type="ECO:0000256" key="1">
    <source>
        <dbReference type="ARBA" id="ARBA00010641"/>
    </source>
</evidence>
<comment type="caution">
    <text evidence="7">The sequence shown here is derived from an EMBL/GenBank/DDBJ whole genome shotgun (WGS) entry which is preliminary data.</text>
</comment>
<comment type="similarity">
    <text evidence="1">Belongs to the sigma-70 factor family. ECF subfamily.</text>
</comment>
<keyword evidence="2" id="KW-0805">Transcription regulation</keyword>